<feature type="non-terminal residue" evidence="2">
    <location>
        <position position="35"/>
    </location>
</feature>
<dbReference type="EMBL" id="KK115450">
    <property type="protein sequence ID" value="KFM65148.1"/>
    <property type="molecule type" value="Genomic_DNA"/>
</dbReference>
<feature type="domain" description="DNA2/NAM7 helicase-like C-terminal" evidence="1">
    <location>
        <begin position="8"/>
        <end position="34"/>
    </location>
</feature>
<gene>
    <name evidence="2" type="ORF">X975_08244</name>
</gene>
<dbReference type="OrthoDB" id="2423195at2759"/>
<evidence type="ECO:0000259" key="1">
    <source>
        <dbReference type="Pfam" id="PF13087"/>
    </source>
</evidence>
<dbReference type="AlphaFoldDB" id="A0A087TJ59"/>
<dbReference type="Gene3D" id="3.40.50.300">
    <property type="entry name" value="P-loop containing nucleotide triphosphate hydrolases"/>
    <property type="match status" value="1"/>
</dbReference>
<keyword evidence="3" id="KW-1185">Reference proteome</keyword>
<dbReference type="InterPro" id="IPR041679">
    <property type="entry name" value="DNA2/NAM7-like_C"/>
</dbReference>
<dbReference type="Pfam" id="PF13087">
    <property type="entry name" value="AAA_12"/>
    <property type="match status" value="1"/>
</dbReference>
<protein>
    <recommendedName>
        <fullName evidence="1">DNA2/NAM7 helicase-like C-terminal domain-containing protein</fullName>
    </recommendedName>
</protein>
<proteinExistence type="predicted"/>
<dbReference type="Proteomes" id="UP000054359">
    <property type="component" value="Unassembled WGS sequence"/>
</dbReference>
<evidence type="ECO:0000313" key="2">
    <source>
        <dbReference type="EMBL" id="KFM65148.1"/>
    </source>
</evidence>
<reference evidence="2 3" key="1">
    <citation type="submission" date="2013-11" db="EMBL/GenBank/DDBJ databases">
        <title>Genome sequencing of Stegodyphus mimosarum.</title>
        <authorList>
            <person name="Bechsgaard J."/>
        </authorList>
    </citation>
    <scope>NUCLEOTIDE SEQUENCE [LARGE SCALE GENOMIC DNA]</scope>
</reference>
<organism evidence="2 3">
    <name type="scientific">Stegodyphus mimosarum</name>
    <name type="common">African social velvet spider</name>
    <dbReference type="NCBI Taxonomy" id="407821"/>
    <lineage>
        <taxon>Eukaryota</taxon>
        <taxon>Metazoa</taxon>
        <taxon>Ecdysozoa</taxon>
        <taxon>Arthropoda</taxon>
        <taxon>Chelicerata</taxon>
        <taxon>Arachnida</taxon>
        <taxon>Araneae</taxon>
        <taxon>Araneomorphae</taxon>
        <taxon>Entelegynae</taxon>
        <taxon>Eresoidea</taxon>
        <taxon>Eresidae</taxon>
        <taxon>Stegodyphus</taxon>
    </lineage>
</organism>
<dbReference type="InterPro" id="IPR027417">
    <property type="entry name" value="P-loop_NTPase"/>
</dbReference>
<accession>A0A087TJ59</accession>
<name>A0A087TJ59_STEMI</name>
<evidence type="ECO:0000313" key="3">
    <source>
        <dbReference type="Proteomes" id="UP000054359"/>
    </source>
</evidence>
<sequence>MLKGVTGVRAAVVDNFQGEENDIVLISFVRSNEDG</sequence>